<evidence type="ECO:0000313" key="6">
    <source>
        <dbReference type="EMBL" id="CAK9859208.1"/>
    </source>
</evidence>
<dbReference type="InterPro" id="IPR036265">
    <property type="entry name" value="HIT-like_sf"/>
</dbReference>
<accession>A0ABP1A9I9</accession>
<dbReference type="PANTHER" id="PTHR46243:SF1">
    <property type="entry name" value="BIS(5'-ADENOSYL)-TRIPHOSPHATASE"/>
    <property type="match status" value="1"/>
</dbReference>
<keyword evidence="1 4" id="KW-0547">Nucleotide-binding</keyword>
<dbReference type="Gene3D" id="3.30.428.10">
    <property type="entry name" value="HIT-like"/>
    <property type="match status" value="1"/>
</dbReference>
<feature type="short sequence motif" description="Histidine triad motif" evidence="3">
    <location>
        <begin position="202"/>
        <end position="206"/>
    </location>
</feature>
<comment type="catalytic activity">
    <reaction evidence="4">
        <text>P(1),P(3)-bis(5'-adenosyl) triphosphate + H2O = AMP + ADP + 2 H(+)</text>
        <dbReference type="Rhea" id="RHEA:13893"/>
        <dbReference type="ChEBI" id="CHEBI:15377"/>
        <dbReference type="ChEBI" id="CHEBI:15378"/>
        <dbReference type="ChEBI" id="CHEBI:58529"/>
        <dbReference type="ChEBI" id="CHEBI:456215"/>
        <dbReference type="ChEBI" id="CHEBI:456216"/>
        <dbReference type="EC" id="3.6.1.29"/>
    </reaction>
</comment>
<keyword evidence="2 4" id="KW-0378">Hydrolase</keyword>
<dbReference type="Pfam" id="PF01230">
    <property type="entry name" value="HIT"/>
    <property type="match status" value="1"/>
</dbReference>
<comment type="cofactor">
    <cofactor evidence="4">
        <name>Mn(2+)</name>
        <dbReference type="ChEBI" id="CHEBI:29035"/>
    </cofactor>
</comment>
<keyword evidence="7" id="KW-1185">Reference proteome</keyword>
<reference evidence="6" key="1">
    <citation type="submission" date="2024-03" db="EMBL/GenBank/DDBJ databases">
        <authorList>
            <consortium name="ELIXIR-Norway"/>
            <consortium name="Elixir Norway"/>
        </authorList>
    </citation>
    <scope>NUCLEOTIDE SEQUENCE</scope>
</reference>
<evidence type="ECO:0000256" key="2">
    <source>
        <dbReference type="ARBA" id="ARBA00022801"/>
    </source>
</evidence>
<proteinExistence type="predicted"/>
<dbReference type="InterPro" id="IPR039383">
    <property type="entry name" value="FHIT"/>
</dbReference>
<dbReference type="InterPro" id="IPR051884">
    <property type="entry name" value="Bis(5'-adenosyl)-TPase_reg"/>
</dbReference>
<dbReference type="EC" id="3.6.1.29" evidence="4"/>
<dbReference type="InterPro" id="IPR019808">
    <property type="entry name" value="Histidine_triad_CS"/>
</dbReference>
<evidence type="ECO:0000313" key="7">
    <source>
        <dbReference type="Proteomes" id="UP001497522"/>
    </source>
</evidence>
<gene>
    <name evidence="6" type="ORF">CSSPJE1EN2_LOCUS2203</name>
</gene>
<dbReference type="Proteomes" id="UP001497522">
    <property type="component" value="Chromosome 10"/>
</dbReference>
<dbReference type="InterPro" id="IPR011146">
    <property type="entry name" value="HIT-like"/>
</dbReference>
<organism evidence="6 7">
    <name type="scientific">Sphagnum jensenii</name>
    <dbReference type="NCBI Taxonomy" id="128206"/>
    <lineage>
        <taxon>Eukaryota</taxon>
        <taxon>Viridiplantae</taxon>
        <taxon>Streptophyta</taxon>
        <taxon>Embryophyta</taxon>
        <taxon>Bryophyta</taxon>
        <taxon>Sphagnophytina</taxon>
        <taxon>Sphagnopsida</taxon>
        <taxon>Sphagnales</taxon>
        <taxon>Sphagnaceae</taxon>
        <taxon>Sphagnum</taxon>
    </lineage>
</organism>
<feature type="domain" description="HIT" evidence="5">
    <location>
        <begin position="108"/>
        <end position="217"/>
    </location>
</feature>
<evidence type="ECO:0000256" key="3">
    <source>
        <dbReference type="PROSITE-ProRule" id="PRU00464"/>
    </source>
</evidence>
<evidence type="ECO:0000256" key="1">
    <source>
        <dbReference type="ARBA" id="ARBA00022741"/>
    </source>
</evidence>
<sequence length="236" mass="26477">MHCANCWSPFIFSCCKSFTRRLSSGSHIRGLQFCSSTGKQAALPSSWQLPLAAVLRPARSDYYCTQSQTSPGDKRSSRAGFARISGNKSDRMSTSDVPHYATPQMDEIFYFGKFKIDPSEVFLVTDHSYAFVNLKPVVPGKFITILSSRRVVNRFLDLTSEEVSDLWLTAKYVGQKLEPFYNASSLTFTIQDGPKAGQTVPHVHVHMLARKDGDFENNDKIYDVVLSFGCHLHAFL</sequence>
<name>A0ABP1A9I9_9BRYO</name>
<evidence type="ECO:0000259" key="5">
    <source>
        <dbReference type="PROSITE" id="PS51084"/>
    </source>
</evidence>
<dbReference type="PANTHER" id="PTHR46243">
    <property type="entry name" value="BIS(5'-ADENOSYL)-TRIPHOSPHATASE"/>
    <property type="match status" value="1"/>
</dbReference>
<evidence type="ECO:0000256" key="4">
    <source>
        <dbReference type="RuleBase" id="RU366076"/>
    </source>
</evidence>
<dbReference type="CDD" id="cd01275">
    <property type="entry name" value="FHIT"/>
    <property type="match status" value="1"/>
</dbReference>
<protein>
    <recommendedName>
        <fullName evidence="4">Bis(5'-adenosyl)-triphosphatase</fullName>
        <ecNumber evidence="4">3.6.1.29</ecNumber>
    </recommendedName>
</protein>
<dbReference type="EMBL" id="OZ023711">
    <property type="protein sequence ID" value="CAK9859208.1"/>
    <property type="molecule type" value="Genomic_DNA"/>
</dbReference>
<dbReference type="SUPFAM" id="SSF54197">
    <property type="entry name" value="HIT-like"/>
    <property type="match status" value="1"/>
</dbReference>
<dbReference type="PROSITE" id="PS51084">
    <property type="entry name" value="HIT_2"/>
    <property type="match status" value="1"/>
</dbReference>
<dbReference type="PROSITE" id="PS00892">
    <property type="entry name" value="HIT_1"/>
    <property type="match status" value="1"/>
</dbReference>